<evidence type="ECO:0000259" key="4">
    <source>
        <dbReference type="SMART" id="SM00382"/>
    </source>
</evidence>
<dbReference type="InterPro" id="IPR027417">
    <property type="entry name" value="P-loop_NTPase"/>
</dbReference>
<dbReference type="SUPFAM" id="SSF52540">
    <property type="entry name" value="P-loop containing nucleoside triphosphate hydrolases"/>
    <property type="match status" value="1"/>
</dbReference>
<dbReference type="InterPro" id="IPR008921">
    <property type="entry name" value="DNA_pol3_clamp-load_cplx_C"/>
</dbReference>
<keyword evidence="2" id="KW-0547">Nucleotide-binding</keyword>
<evidence type="ECO:0000256" key="2">
    <source>
        <dbReference type="ARBA" id="ARBA00022741"/>
    </source>
</evidence>
<evidence type="ECO:0000256" key="3">
    <source>
        <dbReference type="ARBA" id="ARBA00022840"/>
    </source>
</evidence>
<dbReference type="InterPro" id="IPR003593">
    <property type="entry name" value="AAA+_ATPase"/>
</dbReference>
<dbReference type="InterPro" id="IPR003959">
    <property type="entry name" value="ATPase_AAA_core"/>
</dbReference>
<dbReference type="InterPro" id="IPR050238">
    <property type="entry name" value="DNA_Rep/Repair_Clamp_Loader"/>
</dbReference>
<dbReference type="Gene3D" id="3.40.50.300">
    <property type="entry name" value="P-loop containing nucleotide triphosphate hydrolases"/>
    <property type="match status" value="1"/>
</dbReference>
<dbReference type="PANTHER" id="PTHR11669">
    <property type="entry name" value="REPLICATION FACTOR C / DNA POLYMERASE III GAMMA-TAU SUBUNIT"/>
    <property type="match status" value="1"/>
</dbReference>
<dbReference type="CDD" id="cd18140">
    <property type="entry name" value="HLD_clamp_RFC"/>
    <property type="match status" value="1"/>
</dbReference>
<dbReference type="AlphaFoldDB" id="A0A6C0ECU0"/>
<keyword evidence="3" id="KW-0067">ATP-binding</keyword>
<sequence length="348" mass="40452">MNNNYLWVEKYRPAKLDDICSQTNIIKSLKSSIYNKNLPHLIFFGPSGCGKTSTIIALAKEIFGLEHYNSRIIELNASDERGINIIREKIKTYAKQSIKKIDNLPPWKIIILDEADTMTIDSQFALRRIMEQYSKITRFCIICNYYNKIIDPIISRCSMFRFKAVNSIDITSKLEYICNNEKLNCTVDIINKIKINSRGDLRKAINLLQKCYCSLNNKSEFYNLSLENCSYENLCITKDSTKNSELILLKLDELSGYIPSDIFNNLIQLIFLKDYKNVEILLNDIYNNGYSIVNQILLFHDFIINSTIESEKKAKIVCKIAEIDQYLIKGCDEFIQLMNLIYYIMITI</sequence>
<dbReference type="GO" id="GO:0006281">
    <property type="term" value="P:DNA repair"/>
    <property type="evidence" value="ECO:0007669"/>
    <property type="project" value="TreeGrafter"/>
</dbReference>
<dbReference type="GO" id="GO:0016887">
    <property type="term" value="F:ATP hydrolysis activity"/>
    <property type="evidence" value="ECO:0007669"/>
    <property type="project" value="InterPro"/>
</dbReference>
<dbReference type="GO" id="GO:0005634">
    <property type="term" value="C:nucleus"/>
    <property type="evidence" value="ECO:0007669"/>
    <property type="project" value="TreeGrafter"/>
</dbReference>
<dbReference type="Gene3D" id="1.10.8.60">
    <property type="match status" value="1"/>
</dbReference>
<dbReference type="FunFam" id="3.40.50.300:FF:000952">
    <property type="entry name" value="Replication factor C subunit 2"/>
    <property type="match status" value="1"/>
</dbReference>
<protein>
    <recommendedName>
        <fullName evidence="4">AAA+ ATPase domain-containing protein</fullName>
    </recommendedName>
</protein>
<evidence type="ECO:0000256" key="1">
    <source>
        <dbReference type="ARBA" id="ARBA00022705"/>
    </source>
</evidence>
<dbReference type="Pfam" id="PF21960">
    <property type="entry name" value="RCF1-5-like_lid"/>
    <property type="match status" value="1"/>
</dbReference>
<dbReference type="GO" id="GO:0003689">
    <property type="term" value="F:DNA clamp loader activity"/>
    <property type="evidence" value="ECO:0007669"/>
    <property type="project" value="TreeGrafter"/>
</dbReference>
<keyword evidence="1" id="KW-0235">DNA replication</keyword>
<dbReference type="Pfam" id="PF08542">
    <property type="entry name" value="Rep_fac_C"/>
    <property type="match status" value="1"/>
</dbReference>
<dbReference type="GO" id="GO:0003677">
    <property type="term" value="F:DNA binding"/>
    <property type="evidence" value="ECO:0007669"/>
    <property type="project" value="InterPro"/>
</dbReference>
<dbReference type="SUPFAM" id="SSF48019">
    <property type="entry name" value="post-AAA+ oligomerization domain-like"/>
    <property type="match status" value="1"/>
</dbReference>
<dbReference type="InterPro" id="IPR013748">
    <property type="entry name" value="Rep_factorC_C"/>
</dbReference>
<dbReference type="Gene3D" id="1.20.272.10">
    <property type="match status" value="1"/>
</dbReference>
<organism evidence="5">
    <name type="scientific">viral metagenome</name>
    <dbReference type="NCBI Taxonomy" id="1070528"/>
    <lineage>
        <taxon>unclassified sequences</taxon>
        <taxon>metagenomes</taxon>
        <taxon>organismal metagenomes</taxon>
    </lineage>
</organism>
<name>A0A6C0ECU0_9ZZZZ</name>
<proteinExistence type="predicted"/>
<dbReference type="InterPro" id="IPR047854">
    <property type="entry name" value="RFC_lid"/>
</dbReference>
<feature type="domain" description="AAA+ ATPase" evidence="4">
    <location>
        <begin position="37"/>
        <end position="166"/>
    </location>
</feature>
<dbReference type="SMART" id="SM00382">
    <property type="entry name" value="AAA"/>
    <property type="match status" value="1"/>
</dbReference>
<dbReference type="CDD" id="cd00009">
    <property type="entry name" value="AAA"/>
    <property type="match status" value="1"/>
</dbReference>
<dbReference type="GO" id="GO:0005524">
    <property type="term" value="F:ATP binding"/>
    <property type="evidence" value="ECO:0007669"/>
    <property type="project" value="UniProtKB-KW"/>
</dbReference>
<dbReference type="EMBL" id="MN739801">
    <property type="protein sequence ID" value="QHT26718.1"/>
    <property type="molecule type" value="Genomic_DNA"/>
</dbReference>
<dbReference type="Pfam" id="PF00004">
    <property type="entry name" value="AAA"/>
    <property type="match status" value="1"/>
</dbReference>
<evidence type="ECO:0000313" key="5">
    <source>
        <dbReference type="EMBL" id="QHT26718.1"/>
    </source>
</evidence>
<reference evidence="5" key="1">
    <citation type="journal article" date="2020" name="Nature">
        <title>Giant virus diversity and host interactions through global metagenomics.</title>
        <authorList>
            <person name="Schulz F."/>
            <person name="Roux S."/>
            <person name="Paez-Espino D."/>
            <person name="Jungbluth S."/>
            <person name="Walsh D.A."/>
            <person name="Denef V.J."/>
            <person name="McMahon K.D."/>
            <person name="Konstantinidis K.T."/>
            <person name="Eloe-Fadrosh E.A."/>
            <person name="Kyrpides N.C."/>
            <person name="Woyke T."/>
        </authorList>
    </citation>
    <scope>NUCLEOTIDE SEQUENCE</scope>
    <source>
        <strain evidence="5">GVMAG-M-3300023179-2</strain>
    </source>
</reference>
<dbReference type="GO" id="GO:0005663">
    <property type="term" value="C:DNA replication factor C complex"/>
    <property type="evidence" value="ECO:0007669"/>
    <property type="project" value="TreeGrafter"/>
</dbReference>
<dbReference type="PANTHER" id="PTHR11669:SF20">
    <property type="entry name" value="REPLICATION FACTOR C SUBUNIT 4"/>
    <property type="match status" value="1"/>
</dbReference>
<dbReference type="GO" id="GO:0006261">
    <property type="term" value="P:DNA-templated DNA replication"/>
    <property type="evidence" value="ECO:0007669"/>
    <property type="project" value="TreeGrafter"/>
</dbReference>
<accession>A0A6C0ECU0</accession>